<comment type="caution">
    <text evidence="2">The sequence shown here is derived from an EMBL/GenBank/DDBJ whole genome shotgun (WGS) entry which is preliminary data.</text>
</comment>
<protein>
    <submittedName>
        <fullName evidence="2">Serine hydrolase domain-containing protein</fullName>
        <ecNumber evidence="2">3.-.-.-</ecNumber>
    </submittedName>
</protein>
<feature type="domain" description="Beta-lactamase-related" evidence="1">
    <location>
        <begin position="22"/>
        <end position="279"/>
    </location>
</feature>
<dbReference type="SUPFAM" id="SSF56601">
    <property type="entry name" value="beta-lactamase/transpeptidase-like"/>
    <property type="match status" value="1"/>
</dbReference>
<gene>
    <name evidence="2" type="ORF">ACFPPD_17910</name>
</gene>
<dbReference type="EMBL" id="JBHSMH010000067">
    <property type="protein sequence ID" value="MFC5470571.1"/>
    <property type="molecule type" value="Genomic_DNA"/>
</dbReference>
<organism evidence="2 3">
    <name type="scientific">Cohnella suwonensis</name>
    <dbReference type="NCBI Taxonomy" id="696072"/>
    <lineage>
        <taxon>Bacteria</taxon>
        <taxon>Bacillati</taxon>
        <taxon>Bacillota</taxon>
        <taxon>Bacilli</taxon>
        <taxon>Bacillales</taxon>
        <taxon>Paenibacillaceae</taxon>
        <taxon>Cohnella</taxon>
    </lineage>
</organism>
<dbReference type="PANTHER" id="PTHR43283:SF7">
    <property type="entry name" value="BETA-LACTAMASE-RELATED DOMAIN-CONTAINING PROTEIN"/>
    <property type="match status" value="1"/>
</dbReference>
<dbReference type="InterPro" id="IPR050789">
    <property type="entry name" value="Diverse_Enzym_Activities"/>
</dbReference>
<name>A0ABW0M0P7_9BACL</name>
<reference evidence="3" key="1">
    <citation type="journal article" date="2019" name="Int. J. Syst. Evol. Microbiol.">
        <title>The Global Catalogue of Microorganisms (GCM) 10K type strain sequencing project: providing services to taxonomists for standard genome sequencing and annotation.</title>
        <authorList>
            <consortium name="The Broad Institute Genomics Platform"/>
            <consortium name="The Broad Institute Genome Sequencing Center for Infectious Disease"/>
            <person name="Wu L."/>
            <person name="Ma J."/>
        </authorList>
    </citation>
    <scope>NUCLEOTIDE SEQUENCE [LARGE SCALE GENOMIC DNA]</scope>
    <source>
        <strain evidence="3">CCUG 57113</strain>
    </source>
</reference>
<dbReference type="InterPro" id="IPR012338">
    <property type="entry name" value="Beta-lactam/transpept-like"/>
</dbReference>
<dbReference type="GO" id="GO:0016787">
    <property type="term" value="F:hydrolase activity"/>
    <property type="evidence" value="ECO:0007669"/>
    <property type="project" value="UniProtKB-KW"/>
</dbReference>
<dbReference type="Pfam" id="PF00144">
    <property type="entry name" value="Beta-lactamase"/>
    <property type="match status" value="1"/>
</dbReference>
<sequence length="461" mass="50717">MASESVLAFLDAMKQGGQELHSFMLARRGHVVAEGWWSPYRPELPHSLNSLSKSFVSAAIGLAVAEGKLTARDDIAAFFPKEAAAAGPRETARLKVRHLLTMSTGHSQDTISAMLLSDNWAAAFLNAPPEHEPGTRFMYHTGATYMLSAILHKAAGCHLLDYLRRRLFDPLGIEAEGHATCPRGIHAGGYGLSMRTEDVAKFGLLLLRQGIWNGERLLPEGWVEEATSAHIPTGADASNDWAQGYGYQFWRCRHGAYRGDGAYGQFCVVMPEQDSVVVMTGAIANMPFALEGIWAHLLPGMSGDSTRPAVRLAEKLSRLVLEPPERGCLLPEDPDRFSRRYAVELNRSGISALAFSFGEKTDSVSFDDSAGPQTMIVGHGQWERNEVRLAGIRVLAEASGRWLTRTDYEITLRLPETPYCDVWLCRFEDDRVRMDVNRNVEVYGGITDVALLPGLSGKSPN</sequence>
<proteinExistence type="predicted"/>
<dbReference type="Proteomes" id="UP001596105">
    <property type="component" value="Unassembled WGS sequence"/>
</dbReference>
<evidence type="ECO:0000313" key="3">
    <source>
        <dbReference type="Proteomes" id="UP001596105"/>
    </source>
</evidence>
<evidence type="ECO:0000259" key="1">
    <source>
        <dbReference type="Pfam" id="PF00144"/>
    </source>
</evidence>
<keyword evidence="3" id="KW-1185">Reference proteome</keyword>
<dbReference type="PANTHER" id="PTHR43283">
    <property type="entry name" value="BETA-LACTAMASE-RELATED"/>
    <property type="match status" value="1"/>
</dbReference>
<accession>A0ABW0M0P7</accession>
<keyword evidence="2" id="KW-0378">Hydrolase</keyword>
<evidence type="ECO:0000313" key="2">
    <source>
        <dbReference type="EMBL" id="MFC5470571.1"/>
    </source>
</evidence>
<dbReference type="RefSeq" id="WP_378082739.1">
    <property type="nucleotide sequence ID" value="NZ_JBHSMH010000067.1"/>
</dbReference>
<dbReference type="InterPro" id="IPR001466">
    <property type="entry name" value="Beta-lactam-related"/>
</dbReference>
<dbReference type="Gene3D" id="3.40.710.10">
    <property type="entry name" value="DD-peptidase/beta-lactamase superfamily"/>
    <property type="match status" value="1"/>
</dbReference>
<dbReference type="EC" id="3.-.-.-" evidence="2"/>